<dbReference type="GO" id="GO:0098003">
    <property type="term" value="P:viral tail assembly"/>
    <property type="evidence" value="ECO:0007669"/>
    <property type="project" value="UniProtKB-KW"/>
</dbReference>
<dbReference type="SUPFAM" id="SSF48371">
    <property type="entry name" value="ARM repeat"/>
    <property type="match status" value="1"/>
</dbReference>
<dbReference type="PANTHER" id="PTHR37813:SF1">
    <property type="entry name" value="FELS-2 PROPHAGE PROTEIN"/>
    <property type="match status" value="1"/>
</dbReference>
<dbReference type="NCBIfam" id="TIGR01760">
    <property type="entry name" value="tape_meas_TP901"/>
    <property type="match status" value="1"/>
</dbReference>
<keyword evidence="1" id="KW-1245">Viral tail assembly</keyword>
<dbReference type="PANTHER" id="PTHR37813">
    <property type="entry name" value="FELS-2 PROPHAGE PROTEIN"/>
    <property type="match status" value="1"/>
</dbReference>
<evidence type="ECO:0000259" key="3">
    <source>
        <dbReference type="Pfam" id="PF10145"/>
    </source>
</evidence>
<dbReference type="InterPro" id="IPR016024">
    <property type="entry name" value="ARM-type_fold"/>
</dbReference>
<proteinExistence type="predicted"/>
<dbReference type="EMBL" id="BK032529">
    <property type="protein sequence ID" value="DAF45975.1"/>
    <property type="molecule type" value="Genomic_DNA"/>
</dbReference>
<evidence type="ECO:0000256" key="1">
    <source>
        <dbReference type="ARBA" id="ARBA00022465"/>
    </source>
</evidence>
<dbReference type="Pfam" id="PF10145">
    <property type="entry name" value="PhageMin_Tail"/>
    <property type="match status" value="1"/>
</dbReference>
<sequence length="988" mass="104112">MEEDLESLATRAVAKGKLIADAIGTVATKGFDLLKGAISSSVETGKSFDTAISQVAATTGQTVDQIGDLKAAAEEMGATTKFTATEAAEGINILAMAGMSASDILTEDANGATLLSTTLDLASAGAMSMESSATYLTSSLKGFSKEGKSAAYYADLMAKGATLANTDVSALGEALSGVSANASAYGQASDSVTLSLLKLAEANVTGSNATTALNSAMSEIYTPTDQAKKALDSLGVSAYNADGTARDFNAVVDNLTGALSGMTDQQKNATLNTIFGVQGLDAYNKMAAVSAEKTNSFKESLAAASGSAAQQAQTQLDNLEGSMTLLDSAMDGLNLAFYNLFSGKLKVAIDLISESVSILTDGLSQGGLLGVVKSFGKVAENAFTKLLAKLSSITKLPLVSWFNQLKKTGSFAFSGVGDAVKTLFSAFDPLIQAVKDFLGITEDSSSAMEKAQGKMSAAKAVVDGLKQAITIAGQVFTGFISGPVNLMAQAFAGKMLVSFKLFETAFNTIISFISSLPIMDWIEKIQNAFSGALESISMAFSPLLDAVLNFSNYLLGLVTGFSDAGEQSGAFGIALSALNLIVDGIASAIQIAGDVISGVLSFLTQAINQIVIDAQTDGTLINDIITGIQAVVSTAFTIISDIWNNTLLPVFSGIYSWLSENLQPAFSEVFTFAQDVVTTAFTVIQGIWNDILAPVFSAILTALQDNIGPLFETTFTKAQELVSTAFQGIQDTWENHLKPCWEAIKTFADETLLPCFSAIGSFLENNLQPVFDSVFTFISESVIAAFDAVKWEYDNILKPLFDGMLDFIQNIFSGKWSEAWNGIIDTFRTVFGNIIEAAKTPINAVIDLINNAIGFIESALNAIVGAMNSISVTVPDWVPGIGGRNFGINIPSVGFGRVSKLEEGGILRKGQKGYLEGAGDEAVVPLEKSEGWLAALAEKINGNGKNRPSITININGYNKDKEELADEIVDEVSRRMANDYDRERRVFA</sequence>
<organism evidence="4">
    <name type="scientific">Myoviridae sp. cthAo37</name>
    <dbReference type="NCBI Taxonomy" id="2827701"/>
    <lineage>
        <taxon>Viruses</taxon>
        <taxon>Duplodnaviria</taxon>
        <taxon>Heunggongvirae</taxon>
        <taxon>Uroviricota</taxon>
        <taxon>Caudoviricetes</taxon>
    </lineage>
</organism>
<dbReference type="InterPro" id="IPR010090">
    <property type="entry name" value="Phage_tape_meas"/>
</dbReference>
<name>A0A8S5S5N5_9CAUD</name>
<keyword evidence="2" id="KW-1188">Viral release from host cell</keyword>
<evidence type="ECO:0000256" key="2">
    <source>
        <dbReference type="ARBA" id="ARBA00022612"/>
    </source>
</evidence>
<accession>A0A8S5S5N5</accession>
<reference evidence="4" key="1">
    <citation type="journal article" date="2021" name="Proc. Natl. Acad. Sci. U.S.A.">
        <title>A Catalog of Tens of Thousands of Viruses from Human Metagenomes Reveals Hidden Associations with Chronic Diseases.</title>
        <authorList>
            <person name="Tisza M.J."/>
            <person name="Buck C.B."/>
        </authorList>
    </citation>
    <scope>NUCLEOTIDE SEQUENCE</scope>
    <source>
        <strain evidence="4">CthAo37</strain>
    </source>
</reference>
<feature type="domain" description="Phage tail tape measure protein" evidence="3">
    <location>
        <begin position="71"/>
        <end position="276"/>
    </location>
</feature>
<protein>
    <submittedName>
        <fullName evidence="4">Minor tail protein</fullName>
    </submittedName>
</protein>
<evidence type="ECO:0000313" key="4">
    <source>
        <dbReference type="EMBL" id="DAF45975.1"/>
    </source>
</evidence>